<evidence type="ECO:0000313" key="2">
    <source>
        <dbReference type="EMBL" id="KAK9107912.1"/>
    </source>
</evidence>
<protein>
    <recommendedName>
        <fullName evidence="4">DUF4408 domain-containing protein</fullName>
    </recommendedName>
</protein>
<keyword evidence="1" id="KW-0472">Membrane</keyword>
<name>A0AAP0FK61_9MAGN</name>
<feature type="transmembrane region" description="Helical" evidence="1">
    <location>
        <begin position="42"/>
        <end position="62"/>
    </location>
</feature>
<keyword evidence="3" id="KW-1185">Reference proteome</keyword>
<reference evidence="2 3" key="1">
    <citation type="submission" date="2024-01" db="EMBL/GenBank/DDBJ databases">
        <title>Genome assemblies of Stephania.</title>
        <authorList>
            <person name="Yang L."/>
        </authorList>
    </citation>
    <scope>NUCLEOTIDE SEQUENCE [LARGE SCALE GENOMIC DNA]</scope>
    <source>
        <strain evidence="2">YNDBR</strain>
        <tissue evidence="2">Leaf</tissue>
    </source>
</reference>
<dbReference type="PANTHER" id="PTHR35997:SF5">
    <property type="entry name" value="OS09G0539700 PROTEIN"/>
    <property type="match status" value="1"/>
</dbReference>
<evidence type="ECO:0008006" key="4">
    <source>
        <dbReference type="Google" id="ProtNLM"/>
    </source>
</evidence>
<dbReference type="PANTHER" id="PTHR35997">
    <property type="entry name" value="COTTON FIBER PROTEIN-RELATED"/>
    <property type="match status" value="1"/>
</dbReference>
<gene>
    <name evidence="2" type="ORF">Syun_023923</name>
</gene>
<evidence type="ECO:0000313" key="3">
    <source>
        <dbReference type="Proteomes" id="UP001420932"/>
    </source>
</evidence>
<accession>A0AAP0FK61</accession>
<sequence>MAEKKMKNRLKIEEIEAAVIAISIAILMAGVKHAVASMLQQWRALVFLLLNLVLLAILFTSIKHQPRNKEVETVDDDKKIEKKAAKRKKSKCEWFDPVEEMALPGEESVCSDDECVENGSCDQPCLSKEELNAKVEAFIVMFRQQLAFDAQRRRSRPSSLST</sequence>
<proteinExistence type="predicted"/>
<dbReference type="EMBL" id="JBBNAF010000010">
    <property type="protein sequence ID" value="KAK9107912.1"/>
    <property type="molecule type" value="Genomic_DNA"/>
</dbReference>
<keyword evidence="1" id="KW-1133">Transmembrane helix</keyword>
<dbReference type="Proteomes" id="UP001420932">
    <property type="component" value="Unassembled WGS sequence"/>
</dbReference>
<feature type="transmembrane region" description="Helical" evidence="1">
    <location>
        <begin position="12"/>
        <end position="30"/>
    </location>
</feature>
<evidence type="ECO:0000256" key="1">
    <source>
        <dbReference type="SAM" id="Phobius"/>
    </source>
</evidence>
<dbReference type="AlphaFoldDB" id="A0AAP0FK61"/>
<keyword evidence="1" id="KW-0812">Transmembrane</keyword>
<organism evidence="2 3">
    <name type="scientific">Stephania yunnanensis</name>
    <dbReference type="NCBI Taxonomy" id="152371"/>
    <lineage>
        <taxon>Eukaryota</taxon>
        <taxon>Viridiplantae</taxon>
        <taxon>Streptophyta</taxon>
        <taxon>Embryophyta</taxon>
        <taxon>Tracheophyta</taxon>
        <taxon>Spermatophyta</taxon>
        <taxon>Magnoliopsida</taxon>
        <taxon>Ranunculales</taxon>
        <taxon>Menispermaceae</taxon>
        <taxon>Menispermoideae</taxon>
        <taxon>Cissampelideae</taxon>
        <taxon>Stephania</taxon>
    </lineage>
</organism>
<comment type="caution">
    <text evidence="2">The sequence shown here is derived from an EMBL/GenBank/DDBJ whole genome shotgun (WGS) entry which is preliminary data.</text>
</comment>